<evidence type="ECO:0000313" key="2">
    <source>
        <dbReference type="EMBL" id="QRI54877.1"/>
    </source>
</evidence>
<protein>
    <recommendedName>
        <fullName evidence="4">Acetyltransferase</fullName>
    </recommendedName>
</protein>
<dbReference type="EMBL" id="CP069280">
    <property type="protein sequence ID" value="QRI54877.1"/>
    <property type="molecule type" value="Genomic_DNA"/>
</dbReference>
<evidence type="ECO:0008006" key="4">
    <source>
        <dbReference type="Google" id="ProtNLM"/>
    </source>
</evidence>
<dbReference type="AlphaFoldDB" id="A0ABD7CFV5"/>
<evidence type="ECO:0000313" key="3">
    <source>
        <dbReference type="Proteomes" id="UP000663464"/>
    </source>
</evidence>
<accession>A0ABD7CFV5</accession>
<dbReference type="RefSeq" id="WP_160279558.1">
    <property type="nucleotide sequence ID" value="NZ_CP069280.1"/>
</dbReference>
<name>A0ABD7CFV5_CLOBO</name>
<organism evidence="1 3">
    <name type="scientific">Clostridium botulinum</name>
    <dbReference type="NCBI Taxonomy" id="1491"/>
    <lineage>
        <taxon>Bacteria</taxon>
        <taxon>Bacillati</taxon>
        <taxon>Bacillota</taxon>
        <taxon>Clostridia</taxon>
        <taxon>Eubacteriales</taxon>
        <taxon>Clostridiaceae</taxon>
        <taxon>Clostridium</taxon>
    </lineage>
</organism>
<proteinExistence type="predicted"/>
<reference evidence="1" key="2">
    <citation type="submission" date="2021-02" db="EMBL/GenBank/DDBJ databases">
        <authorList>
            <person name="Dover N."/>
            <person name="Barash J.R."/>
            <person name="Bell J.M."/>
            <person name="Sylvester M.D."/>
            <person name="Arnon S."/>
        </authorList>
    </citation>
    <scope>NUCLEOTIDE SEQUENCE</scope>
    <source>
        <strain evidence="1">IBCA10-7060</strain>
    </source>
</reference>
<gene>
    <name evidence="2" type="ORF">JQS73_07220</name>
    <name evidence="1" type="ORF">JQS73_12005</name>
</gene>
<dbReference type="EMBL" id="CP069280">
    <property type="protein sequence ID" value="QRI52164.1"/>
    <property type="molecule type" value="Genomic_DNA"/>
</dbReference>
<dbReference type="Proteomes" id="UP000663464">
    <property type="component" value="Chromosome"/>
</dbReference>
<reference evidence="1 3" key="1">
    <citation type="journal article" date="2014" name="J. Infect. Dis.">
        <title>Molecular characterization of a novel botulinum neurotoxin type H gene.</title>
        <authorList>
            <person name="Dover N."/>
            <person name="Barash J.R."/>
            <person name="Hill K.K."/>
            <person name="Xie G."/>
            <person name="Arnon S.S."/>
        </authorList>
    </citation>
    <scope>NUCLEOTIDE SEQUENCE [LARGE SCALE GENOMIC DNA]</scope>
    <source>
        <strain evidence="1 3">IBCA10-7060</strain>
    </source>
</reference>
<sequence>MKVKELRNILEIVDGECEVLVVNKFLDAYQIERGDVDPYYTKQTTDNEVPFCLRVED</sequence>
<evidence type="ECO:0000313" key="1">
    <source>
        <dbReference type="EMBL" id="QRI52164.1"/>
    </source>
</evidence>